<dbReference type="OrthoDB" id="6363839at2759"/>
<dbReference type="Proteomes" id="UP000770661">
    <property type="component" value="Unassembled WGS sequence"/>
</dbReference>
<dbReference type="EMBL" id="JACEEZ010018021">
    <property type="protein sequence ID" value="KAG0717209.1"/>
    <property type="molecule type" value="Genomic_DNA"/>
</dbReference>
<evidence type="ECO:0000256" key="1">
    <source>
        <dbReference type="SAM" id="MobiDB-lite"/>
    </source>
</evidence>
<name>A0A8J4Y427_CHIOP</name>
<sequence>MPDLSAQSATGTTTVRQPPLQAFRDRLRRLFSVAGKSFLVIADRLSGGPVVIPRGAILPPSTPTALLPGTSGKLVSRSASGLTADPNSLALTSGKFMERWGVHHAVSSPHYPRVAGPQKRDCDCRAVARAEQVKVRTTSTPLPAQAVSARTVRIQDPTSHRWDKVGVVMGCSKTRDFERDVSPELTFARLFQYSPSPALAEQRLAERSWSFKKASAIFFPGQLKHSEHEACSTHSGTGGTCERSCSHRSVKSELLKCGIKDSNFLYCCDSSLDCGRNSINQFFFYPFGDESAVILRPEAADSPPQNASTKGPPPERRPGIPEEEFFDFINDDSTLPPGTYAAVGGIAAEKNAWPWMVSMRLCE</sequence>
<evidence type="ECO:0000313" key="2">
    <source>
        <dbReference type="EMBL" id="KAG0717209.1"/>
    </source>
</evidence>
<organism evidence="2 3">
    <name type="scientific">Chionoecetes opilio</name>
    <name type="common">Atlantic snow crab</name>
    <name type="synonym">Cancer opilio</name>
    <dbReference type="NCBI Taxonomy" id="41210"/>
    <lineage>
        <taxon>Eukaryota</taxon>
        <taxon>Metazoa</taxon>
        <taxon>Ecdysozoa</taxon>
        <taxon>Arthropoda</taxon>
        <taxon>Crustacea</taxon>
        <taxon>Multicrustacea</taxon>
        <taxon>Malacostraca</taxon>
        <taxon>Eumalacostraca</taxon>
        <taxon>Eucarida</taxon>
        <taxon>Decapoda</taxon>
        <taxon>Pleocyemata</taxon>
        <taxon>Brachyura</taxon>
        <taxon>Eubrachyura</taxon>
        <taxon>Majoidea</taxon>
        <taxon>Majidae</taxon>
        <taxon>Chionoecetes</taxon>
    </lineage>
</organism>
<accession>A0A8J4Y427</accession>
<feature type="region of interest" description="Disordered" evidence="1">
    <location>
        <begin position="298"/>
        <end position="320"/>
    </location>
</feature>
<protein>
    <submittedName>
        <fullName evidence="2">Uncharacterized protein</fullName>
    </submittedName>
</protein>
<keyword evidence="3" id="KW-1185">Reference proteome</keyword>
<gene>
    <name evidence="2" type="ORF">GWK47_054910</name>
</gene>
<reference evidence="2" key="1">
    <citation type="submission" date="2020-07" db="EMBL/GenBank/DDBJ databases">
        <title>The High-quality genome of the commercially important snow crab, Chionoecetes opilio.</title>
        <authorList>
            <person name="Jeong J.-H."/>
            <person name="Ryu S."/>
        </authorList>
    </citation>
    <scope>NUCLEOTIDE SEQUENCE</scope>
    <source>
        <strain evidence="2">MADBK_172401_WGS</strain>
        <tissue evidence="2">Digestive gland</tissue>
    </source>
</reference>
<proteinExistence type="predicted"/>
<dbReference type="AlphaFoldDB" id="A0A8J4Y427"/>
<comment type="caution">
    <text evidence="2">The sequence shown here is derived from an EMBL/GenBank/DDBJ whole genome shotgun (WGS) entry which is preliminary data.</text>
</comment>
<evidence type="ECO:0000313" key="3">
    <source>
        <dbReference type="Proteomes" id="UP000770661"/>
    </source>
</evidence>